<keyword evidence="5" id="KW-1185">Reference proteome</keyword>
<dbReference type="OrthoDB" id="9759608at2"/>
<sequence length="685" mass="74400">MYRIGVDVGGTFTDFTLLNEADGGVLFHKVSSTPSDPSRAIVSGMREFLELHGFAASDVSFVGHGTTVATNLTIERKGARTALITTKGFRDVLEIGRQTRPNLYDYQIQNPKPLVRRKLRFEVEERILADGTVQTPIRLEDLDRIVEALKAEKVEAAAICFLHSYRNPEHECAAEARLREAMPGLYITRSSGLLPEFREFERMSTTVLNAYAGPRMQSYLDSMAAEVKEMGVTVTPYTIHSNGGLMSIPTVRQYPVRTCLSGPAAGVVGSAGVAREAGFENVVTFDVGGTSTDVSIIVDGQPQFTSNRTVADYPVKTPMIDIHVIGAGGGSIAWMDDAHALKVGPQSAGAVPGPVAYGRGGEQPTVTDANVILHRLSPVSLLDGKLDVQAEAAHETIRTRIAEPLGIGVDDAATGILRIANANMGRAIRSVSTERGHDLSQFALMAFGGAGPIHACDVAAECGIPTVIIPREPGTMCARGILLSEISLDFVKTYIDLVDAQTWPDLIGLFSELRKEGRAWLASEQVEARMSRFQQVIEARYVGQNFEVSVPVEQDEALDYETFVSRFSAVHHSEYGYSIPGRAIEVVNCRLKAIGLVPRPYNLFEAPEDASVEAALIERRMICYDPREARADTPVYSRAKLPIGDSLLGPAVIEEMSSTTLIPPGTRFHVDRAGNIIITNIRMSQ</sequence>
<dbReference type="Pfam" id="PF01968">
    <property type="entry name" value="Hydantoinase_A"/>
    <property type="match status" value="1"/>
</dbReference>
<dbReference type="InterPro" id="IPR002821">
    <property type="entry name" value="Hydantoinase_A"/>
</dbReference>
<dbReference type="GO" id="GO:0005829">
    <property type="term" value="C:cytosol"/>
    <property type="evidence" value="ECO:0007669"/>
    <property type="project" value="TreeGrafter"/>
</dbReference>
<evidence type="ECO:0000259" key="2">
    <source>
        <dbReference type="Pfam" id="PF05378"/>
    </source>
</evidence>
<dbReference type="PANTHER" id="PTHR11365">
    <property type="entry name" value="5-OXOPROLINASE RELATED"/>
    <property type="match status" value="1"/>
</dbReference>
<dbReference type="SUPFAM" id="SSF53067">
    <property type="entry name" value="Actin-like ATPase domain"/>
    <property type="match status" value="1"/>
</dbReference>
<dbReference type="Proteomes" id="UP000031521">
    <property type="component" value="Chromosome"/>
</dbReference>
<dbReference type="InterPro" id="IPR043129">
    <property type="entry name" value="ATPase_NBD"/>
</dbReference>
<feature type="domain" description="Hydantoinase A/oxoprolinase" evidence="1">
    <location>
        <begin position="202"/>
        <end position="487"/>
    </location>
</feature>
<dbReference type="EMBL" id="CP004393">
    <property type="protein sequence ID" value="AJE47526.1"/>
    <property type="molecule type" value="Genomic_DNA"/>
</dbReference>
<evidence type="ECO:0000259" key="3">
    <source>
        <dbReference type="Pfam" id="PF19278"/>
    </source>
</evidence>
<feature type="domain" description="Acetophenone carboxylase-like C-terminal" evidence="3">
    <location>
        <begin position="509"/>
        <end position="672"/>
    </location>
</feature>
<dbReference type="Pfam" id="PF19278">
    <property type="entry name" value="Hydant_A_C"/>
    <property type="match status" value="1"/>
</dbReference>
<dbReference type="PANTHER" id="PTHR11365:SF23">
    <property type="entry name" value="HYPOTHETICAL 5-OXOPROLINASE (EUROFUNG)-RELATED"/>
    <property type="match status" value="1"/>
</dbReference>
<evidence type="ECO:0000313" key="4">
    <source>
        <dbReference type="EMBL" id="AJE47526.1"/>
    </source>
</evidence>
<protein>
    <submittedName>
        <fullName evidence="4">5-oxoprolinase</fullName>
    </submittedName>
</protein>
<dbReference type="KEGG" id="cid:P73_2811"/>
<dbReference type="HOGENOM" id="CLU_002157_1_2_5"/>
<feature type="domain" description="Hydantoinase/oxoprolinase N-terminal" evidence="2">
    <location>
        <begin position="3"/>
        <end position="181"/>
    </location>
</feature>
<dbReference type="GO" id="GO:0017168">
    <property type="term" value="F:5-oxoprolinase (ATP-hydrolyzing) activity"/>
    <property type="evidence" value="ECO:0007669"/>
    <property type="project" value="TreeGrafter"/>
</dbReference>
<name>A0A0B5E3A9_9RHOB</name>
<gene>
    <name evidence="4" type="ORF">P73_2811</name>
</gene>
<dbReference type="AlphaFoldDB" id="A0A0B5E3A9"/>
<dbReference type="InterPro" id="IPR049517">
    <property type="entry name" value="ACX-like_C"/>
</dbReference>
<dbReference type="STRING" id="1208324.P73_2811"/>
<dbReference type="Pfam" id="PF05378">
    <property type="entry name" value="Hydant_A_N"/>
    <property type="match status" value="1"/>
</dbReference>
<evidence type="ECO:0000259" key="1">
    <source>
        <dbReference type="Pfam" id="PF01968"/>
    </source>
</evidence>
<evidence type="ECO:0000313" key="5">
    <source>
        <dbReference type="Proteomes" id="UP000031521"/>
    </source>
</evidence>
<dbReference type="InterPro" id="IPR008040">
    <property type="entry name" value="Hydant_A_N"/>
</dbReference>
<accession>A0A0B5E3A9</accession>
<dbReference type="InterPro" id="IPR045079">
    <property type="entry name" value="Oxoprolinase-like"/>
</dbReference>
<proteinExistence type="predicted"/>
<organism evidence="4 5">
    <name type="scientific">Celeribacter indicus</name>
    <dbReference type="NCBI Taxonomy" id="1208324"/>
    <lineage>
        <taxon>Bacteria</taxon>
        <taxon>Pseudomonadati</taxon>
        <taxon>Pseudomonadota</taxon>
        <taxon>Alphaproteobacteria</taxon>
        <taxon>Rhodobacterales</taxon>
        <taxon>Roseobacteraceae</taxon>
        <taxon>Celeribacter</taxon>
    </lineage>
</organism>
<dbReference type="GO" id="GO:0006749">
    <property type="term" value="P:glutathione metabolic process"/>
    <property type="evidence" value="ECO:0007669"/>
    <property type="project" value="TreeGrafter"/>
</dbReference>
<reference evidence="4 5" key="1">
    <citation type="journal article" date="2014" name="Int. J. Syst. Evol. Microbiol.">
        <title>Celeribacter indicus sp. nov., a polycyclic aromatic hydrocarbon-degrading bacterium from deep-sea sediment and reclassification of Huaishuia halophila as Celeribacter halophilus comb. nov.</title>
        <authorList>
            <person name="Lai Q."/>
            <person name="Cao J."/>
            <person name="Yuan J."/>
            <person name="Li F."/>
            <person name="Shao Z."/>
        </authorList>
    </citation>
    <scope>NUCLEOTIDE SEQUENCE [LARGE SCALE GENOMIC DNA]</scope>
    <source>
        <strain evidence="4">P73</strain>
    </source>
</reference>